<name>A0A9D4Z0S1_CHLVU</name>
<evidence type="ECO:0000313" key="4">
    <source>
        <dbReference type="EMBL" id="KAI3437573.1"/>
    </source>
</evidence>
<dbReference type="Gene3D" id="3.10.350.10">
    <property type="entry name" value="LysM domain"/>
    <property type="match status" value="4"/>
</dbReference>
<dbReference type="OrthoDB" id="1193027at2759"/>
<dbReference type="PANTHER" id="PTHR33734:SF22">
    <property type="entry name" value="MEMBRANE-BOUND LYTIC MUREIN TRANSGLYCOSYLASE D"/>
    <property type="match status" value="1"/>
</dbReference>
<feature type="domain" description="LysM" evidence="3">
    <location>
        <begin position="225"/>
        <end position="270"/>
    </location>
</feature>
<dbReference type="GO" id="GO:0008932">
    <property type="term" value="F:lytic endotransglycosylase activity"/>
    <property type="evidence" value="ECO:0007669"/>
    <property type="project" value="TreeGrafter"/>
</dbReference>
<dbReference type="PANTHER" id="PTHR33734">
    <property type="entry name" value="LYSM DOMAIN-CONTAINING GPI-ANCHORED PROTEIN 2"/>
    <property type="match status" value="1"/>
</dbReference>
<dbReference type="InterPro" id="IPR036779">
    <property type="entry name" value="LysM_dom_sf"/>
</dbReference>
<feature type="signal peptide" evidence="2">
    <location>
        <begin position="1"/>
        <end position="23"/>
    </location>
</feature>
<evidence type="ECO:0000256" key="1">
    <source>
        <dbReference type="SAM" id="MobiDB-lite"/>
    </source>
</evidence>
<evidence type="ECO:0000313" key="5">
    <source>
        <dbReference type="Proteomes" id="UP001055712"/>
    </source>
</evidence>
<organism evidence="4 5">
    <name type="scientific">Chlorella vulgaris</name>
    <name type="common">Green alga</name>
    <dbReference type="NCBI Taxonomy" id="3077"/>
    <lineage>
        <taxon>Eukaryota</taxon>
        <taxon>Viridiplantae</taxon>
        <taxon>Chlorophyta</taxon>
        <taxon>core chlorophytes</taxon>
        <taxon>Trebouxiophyceae</taxon>
        <taxon>Chlorellales</taxon>
        <taxon>Chlorellaceae</taxon>
        <taxon>Chlorella clade</taxon>
        <taxon>Chlorella</taxon>
    </lineage>
</organism>
<feature type="compositionally biased region" description="Low complexity" evidence="1">
    <location>
        <begin position="319"/>
        <end position="336"/>
    </location>
</feature>
<keyword evidence="5" id="KW-1185">Reference proteome</keyword>
<keyword evidence="2" id="KW-0732">Signal</keyword>
<gene>
    <name evidence="4" type="ORF">D9Q98_000026</name>
</gene>
<feature type="region of interest" description="Disordered" evidence="1">
    <location>
        <begin position="291"/>
        <end position="343"/>
    </location>
</feature>
<evidence type="ECO:0000259" key="3">
    <source>
        <dbReference type="PROSITE" id="PS51782"/>
    </source>
</evidence>
<proteinExistence type="predicted"/>
<dbReference type="InterPro" id="IPR018392">
    <property type="entry name" value="LysM"/>
</dbReference>
<dbReference type="CDD" id="cd00118">
    <property type="entry name" value="LysM"/>
    <property type="match status" value="4"/>
</dbReference>
<dbReference type="Pfam" id="PF01476">
    <property type="entry name" value="LysM"/>
    <property type="match status" value="4"/>
</dbReference>
<accession>A0A9D4Z0S1</accession>
<feature type="chain" id="PRO_5038403860" description="LysM domain-containing protein" evidence="2">
    <location>
        <begin position="24"/>
        <end position="343"/>
    </location>
</feature>
<comment type="caution">
    <text evidence="4">The sequence shown here is derived from an EMBL/GenBank/DDBJ whole genome shotgun (WGS) entry which is preliminary data.</text>
</comment>
<dbReference type="SUPFAM" id="SSF54106">
    <property type="entry name" value="LysM domain"/>
    <property type="match status" value="3"/>
</dbReference>
<reference evidence="4" key="1">
    <citation type="journal article" date="2019" name="Plant J.">
        <title>Chlorella vulgaris genome assembly and annotation reveals the molecular basis for metabolic acclimation to high light conditions.</title>
        <authorList>
            <person name="Cecchin M."/>
            <person name="Marcolungo L."/>
            <person name="Rossato M."/>
            <person name="Girolomoni L."/>
            <person name="Cosentino E."/>
            <person name="Cuine S."/>
            <person name="Li-Beisson Y."/>
            <person name="Delledonne M."/>
            <person name="Ballottari M."/>
        </authorList>
    </citation>
    <scope>NUCLEOTIDE SEQUENCE</scope>
    <source>
        <strain evidence="4">211/11P</strain>
    </source>
</reference>
<protein>
    <recommendedName>
        <fullName evidence="3">LysM domain-containing protein</fullName>
    </recommendedName>
</protein>
<dbReference type="PROSITE" id="PS51782">
    <property type="entry name" value="LYSM"/>
    <property type="match status" value="4"/>
</dbReference>
<evidence type="ECO:0000256" key="2">
    <source>
        <dbReference type="SAM" id="SignalP"/>
    </source>
</evidence>
<sequence length="343" mass="35156">MTRAASLLLALAVGLAAVHTTTAVCDTYVVQAGDTIGAIASMFGVQLSALEEAQTQCNSGYTAGGLLQFQQTLCLPPYYPACLNVKTAGDNKDCKYYTVQGGDTLASIASSLGLALLDMQSANPDTVSLQPNDYVKLPGWNDSCPAPGDTTSCRVYVAQEGDSLASIAISFSVNVADVQEVNPSLSTAADTSAVLQPGQRINIPPFTAACGEGVVVPKPVAGNCFGYEVQTGDTLFDIATMFQTTAALLIEVNPELAAGGVLSPGSQVKLPPYDPAVCVNGITLRPRPATFTPVQPTPGAATPTGQSGPDLGITEGDFAAPTPSDAAAAPAPAPSAFKRRRLI</sequence>
<dbReference type="EMBL" id="SIDB01000001">
    <property type="protein sequence ID" value="KAI3437573.1"/>
    <property type="molecule type" value="Genomic_DNA"/>
</dbReference>
<dbReference type="SMART" id="SM00257">
    <property type="entry name" value="LysM"/>
    <property type="match status" value="4"/>
</dbReference>
<feature type="domain" description="LysM" evidence="3">
    <location>
        <begin position="154"/>
        <end position="203"/>
    </location>
</feature>
<feature type="domain" description="LysM" evidence="3">
    <location>
        <begin position="26"/>
        <end position="75"/>
    </location>
</feature>
<dbReference type="Proteomes" id="UP001055712">
    <property type="component" value="Unassembled WGS sequence"/>
</dbReference>
<feature type="domain" description="LysM" evidence="3">
    <location>
        <begin position="95"/>
        <end position="153"/>
    </location>
</feature>
<dbReference type="AlphaFoldDB" id="A0A9D4Z0S1"/>
<reference evidence="4" key="2">
    <citation type="submission" date="2020-11" db="EMBL/GenBank/DDBJ databases">
        <authorList>
            <person name="Cecchin M."/>
            <person name="Marcolungo L."/>
            <person name="Rossato M."/>
            <person name="Girolomoni L."/>
            <person name="Cosentino E."/>
            <person name="Cuine S."/>
            <person name="Li-Beisson Y."/>
            <person name="Delledonne M."/>
            <person name="Ballottari M."/>
        </authorList>
    </citation>
    <scope>NUCLEOTIDE SEQUENCE</scope>
    <source>
        <strain evidence="4">211/11P</strain>
        <tissue evidence="4">Whole cell</tissue>
    </source>
</reference>